<feature type="transmembrane region" description="Helical" evidence="7">
    <location>
        <begin position="140"/>
        <end position="160"/>
    </location>
</feature>
<evidence type="ECO:0000256" key="5">
    <source>
        <dbReference type="ARBA" id="ARBA00022989"/>
    </source>
</evidence>
<feature type="transmembrane region" description="Helical" evidence="7">
    <location>
        <begin position="167"/>
        <end position="185"/>
    </location>
</feature>
<dbReference type="GO" id="GO:0005886">
    <property type="term" value="C:plasma membrane"/>
    <property type="evidence" value="ECO:0007669"/>
    <property type="project" value="InterPro"/>
</dbReference>
<evidence type="ECO:0000313" key="9">
    <source>
        <dbReference type="Proteomes" id="UP000010880"/>
    </source>
</evidence>
<dbReference type="STRING" id="748449.Halha_1976"/>
<keyword evidence="2" id="KW-1003">Cell membrane</keyword>
<feature type="transmembrane region" description="Helical" evidence="7">
    <location>
        <begin position="51"/>
        <end position="71"/>
    </location>
</feature>
<name>L0KBG4_HALHC</name>
<evidence type="ECO:0000313" key="8">
    <source>
        <dbReference type="EMBL" id="AGB41875.1"/>
    </source>
</evidence>
<dbReference type="OrthoDB" id="871140at2"/>
<dbReference type="AlphaFoldDB" id="L0KBG4"/>
<keyword evidence="5 7" id="KW-1133">Transmembrane helix</keyword>
<evidence type="ECO:0000256" key="3">
    <source>
        <dbReference type="ARBA" id="ARBA00022679"/>
    </source>
</evidence>
<dbReference type="eggNOG" id="COG0682">
    <property type="taxonomic scope" value="Bacteria"/>
</dbReference>
<feature type="transmembrane region" description="Helical" evidence="7">
    <location>
        <begin position="77"/>
        <end position="101"/>
    </location>
</feature>
<keyword evidence="8" id="KW-0449">Lipoprotein</keyword>
<keyword evidence="9" id="KW-1185">Reference proteome</keyword>
<dbReference type="GO" id="GO:0042158">
    <property type="term" value="P:lipoprotein biosynthetic process"/>
    <property type="evidence" value="ECO:0007669"/>
    <property type="project" value="InterPro"/>
</dbReference>
<reference evidence="9" key="1">
    <citation type="submission" date="2012-02" db="EMBL/GenBank/DDBJ databases">
        <title>The complete genome of Halobacteroides halobius DSM 5150.</title>
        <authorList>
            <person name="Lucas S."/>
            <person name="Copeland A."/>
            <person name="Lapidus A."/>
            <person name="Glavina del Rio T."/>
            <person name="Dalin E."/>
            <person name="Tice H."/>
            <person name="Bruce D."/>
            <person name="Goodwin L."/>
            <person name="Pitluck S."/>
            <person name="Peters L."/>
            <person name="Mikhailova N."/>
            <person name="Gu W."/>
            <person name="Kyrpides N."/>
            <person name="Mavromatis K."/>
            <person name="Ivanova N."/>
            <person name="Brettin T."/>
            <person name="Detter J.C."/>
            <person name="Han C."/>
            <person name="Larimer F."/>
            <person name="Land M."/>
            <person name="Hauser L."/>
            <person name="Markowitz V."/>
            <person name="Cheng J.-F."/>
            <person name="Hugenholtz P."/>
            <person name="Woyke T."/>
            <person name="Wu D."/>
            <person name="Tindall B."/>
            <person name="Pomrenke H."/>
            <person name="Brambilla E."/>
            <person name="Klenk H.-P."/>
            <person name="Eisen J.A."/>
        </authorList>
    </citation>
    <scope>NUCLEOTIDE SEQUENCE [LARGE SCALE GENOMIC DNA]</scope>
    <source>
        <strain evidence="9">ATCC 35273 / DSM 5150 / MD-1</strain>
    </source>
</reference>
<comment type="similarity">
    <text evidence="1">Belongs to the Lgt family.</text>
</comment>
<proteinExistence type="inferred from homology"/>
<keyword evidence="3 8" id="KW-0808">Transferase</keyword>
<dbReference type="Pfam" id="PF01790">
    <property type="entry name" value="LGT"/>
    <property type="match status" value="1"/>
</dbReference>
<keyword evidence="4 7" id="KW-0812">Transmembrane</keyword>
<dbReference type="PANTHER" id="PTHR30589:SF0">
    <property type="entry name" value="PHOSPHATIDYLGLYCEROL--PROLIPOPROTEIN DIACYLGLYCERYL TRANSFERASE"/>
    <property type="match status" value="1"/>
</dbReference>
<protein>
    <submittedName>
        <fullName evidence="8">Prolipoprotein diacylglyceryltransferase</fullName>
    </submittedName>
</protein>
<dbReference type="RefSeq" id="WP_015327590.1">
    <property type="nucleotide sequence ID" value="NC_019978.1"/>
</dbReference>
<keyword evidence="6 7" id="KW-0472">Membrane</keyword>
<gene>
    <name evidence="8" type="ordered locus">Halha_1976</name>
</gene>
<evidence type="ECO:0000256" key="1">
    <source>
        <dbReference type="ARBA" id="ARBA00007150"/>
    </source>
</evidence>
<dbReference type="InterPro" id="IPR001640">
    <property type="entry name" value="Lgt"/>
</dbReference>
<accession>L0KBG4</accession>
<evidence type="ECO:0000256" key="2">
    <source>
        <dbReference type="ARBA" id="ARBA00022475"/>
    </source>
</evidence>
<dbReference type="PANTHER" id="PTHR30589">
    <property type="entry name" value="PROLIPOPROTEIN DIACYLGLYCERYL TRANSFERASE"/>
    <property type="match status" value="1"/>
</dbReference>
<dbReference type="EMBL" id="CP003359">
    <property type="protein sequence ID" value="AGB41875.1"/>
    <property type="molecule type" value="Genomic_DNA"/>
</dbReference>
<evidence type="ECO:0000256" key="7">
    <source>
        <dbReference type="SAM" id="Phobius"/>
    </source>
</evidence>
<feature type="transmembrane region" description="Helical" evidence="7">
    <location>
        <begin position="12"/>
        <end position="30"/>
    </location>
</feature>
<evidence type="ECO:0000256" key="4">
    <source>
        <dbReference type="ARBA" id="ARBA00022692"/>
    </source>
</evidence>
<dbReference type="HOGENOM" id="CLU_1394185_0_0_9"/>
<sequence>MNPYIFEYKSLAISWFIVLSILSIGLGYIFSKKELIGILSKEKIDNLTLKLIIGGFIGARIYYALANWQFYVDNYLSIFHISHLTLNFKGALILASGILYLTSRREDISFEKLLAIYIQAITLGLIIGVWSHYFDNLLTYLESLTFSILFVLVMFLEIIIKDRMKSYKVISGVFFLVYLLLEFYYGV</sequence>
<evidence type="ECO:0000256" key="6">
    <source>
        <dbReference type="ARBA" id="ARBA00023136"/>
    </source>
</evidence>
<organism evidence="8 9">
    <name type="scientific">Halobacteroides halobius (strain ATCC 35273 / DSM 5150 / MD-1)</name>
    <dbReference type="NCBI Taxonomy" id="748449"/>
    <lineage>
        <taxon>Bacteria</taxon>
        <taxon>Bacillati</taxon>
        <taxon>Bacillota</taxon>
        <taxon>Clostridia</taxon>
        <taxon>Halanaerobiales</taxon>
        <taxon>Halobacteroidaceae</taxon>
        <taxon>Halobacteroides</taxon>
    </lineage>
</organism>
<dbReference type="KEGG" id="hhl:Halha_1976"/>
<dbReference type="GO" id="GO:0008961">
    <property type="term" value="F:phosphatidylglycerol-prolipoprotein diacylglyceryl transferase activity"/>
    <property type="evidence" value="ECO:0007669"/>
    <property type="project" value="InterPro"/>
</dbReference>
<dbReference type="Proteomes" id="UP000010880">
    <property type="component" value="Chromosome"/>
</dbReference>
<feature type="transmembrane region" description="Helical" evidence="7">
    <location>
        <begin position="113"/>
        <end position="134"/>
    </location>
</feature>